<dbReference type="OrthoDB" id="5872752at2759"/>
<evidence type="ECO:0000313" key="4">
    <source>
        <dbReference type="Proteomes" id="UP000277928"/>
    </source>
</evidence>
<reference evidence="3 4" key="1">
    <citation type="submission" date="2018-08" db="EMBL/GenBank/DDBJ databases">
        <authorList>
            <person name="Laetsch R D."/>
            <person name="Stevens L."/>
            <person name="Kumar S."/>
            <person name="Blaxter L. M."/>
        </authorList>
    </citation>
    <scope>NUCLEOTIDE SEQUENCE [LARGE SCALE GENOMIC DNA]</scope>
</reference>
<sequence>MLAPSSALLYIFIKFVHGEELSMIEGSVKFDCSRLPVAYCCTTRVRTTCKELCSTIRCDLDFYKRDKKLKQLIMRPQTTYKNGLNDGNTEGSHSGIQMKQISRKPLLQNLAKKRFLPAPTNSDENESLVNMASSEEDDEGATNAIPFVTGTISSFPESSQITLEPQALITMKPQINTIIPVQGSLQRKHWELRSFNIIHNVTPALNWLSNRNITGSNSKLAEVKKEQCGVAPEFSPCVSISQANIQFQQCCRNKLLPQGCQHSCKYDVKESEVSKTAGASLCAILHIVPIIQCASNGRDNSECCRYKQITAKSASQCEIFCRPGQQIARLGLEHLVCRKVMDEIVACHLSGLRS</sequence>
<dbReference type="InterPro" id="IPR002602">
    <property type="entry name" value="DB"/>
</dbReference>
<feature type="domain" description="Domain of unknown function DB" evidence="2">
    <location>
        <begin position="250"/>
        <end position="348"/>
    </location>
</feature>
<accession>A0A3P6S8B2</accession>
<dbReference type="OMA" id="CASNGRD"/>
<dbReference type="Proteomes" id="UP000277928">
    <property type="component" value="Unassembled WGS sequence"/>
</dbReference>
<name>A0A3P6S8B2_LITSI</name>
<evidence type="ECO:0000259" key="2">
    <source>
        <dbReference type="Pfam" id="PF01682"/>
    </source>
</evidence>
<dbReference type="AlphaFoldDB" id="A0A3P6S8B2"/>
<keyword evidence="1" id="KW-0732">Signal</keyword>
<evidence type="ECO:0000256" key="1">
    <source>
        <dbReference type="SAM" id="SignalP"/>
    </source>
</evidence>
<feature type="chain" id="PRO_5017955153" description="Domain of unknown function DB domain-containing protein" evidence="1">
    <location>
        <begin position="19"/>
        <end position="354"/>
    </location>
</feature>
<dbReference type="Pfam" id="PF01682">
    <property type="entry name" value="DB"/>
    <property type="match status" value="1"/>
</dbReference>
<dbReference type="EMBL" id="UYRX01000064">
    <property type="protein sequence ID" value="VDK72152.1"/>
    <property type="molecule type" value="Genomic_DNA"/>
</dbReference>
<keyword evidence="4" id="KW-1185">Reference proteome</keyword>
<dbReference type="PANTHER" id="PTHR21679">
    <property type="entry name" value="DOMAIN OF UNKNOWN FUNCTION DB DOMAIN-CONTAINING PROTEIN-RELATED"/>
    <property type="match status" value="1"/>
</dbReference>
<proteinExistence type="predicted"/>
<protein>
    <recommendedName>
        <fullName evidence="2">Domain of unknown function DB domain-containing protein</fullName>
    </recommendedName>
</protein>
<evidence type="ECO:0000313" key="3">
    <source>
        <dbReference type="EMBL" id="VDK72152.1"/>
    </source>
</evidence>
<dbReference type="PANTHER" id="PTHR21679:SF5">
    <property type="entry name" value="DOMAIN OF UNKNOWN FUNCTION DB DOMAIN-CONTAINING PROTEIN"/>
    <property type="match status" value="1"/>
</dbReference>
<organism evidence="3 4">
    <name type="scientific">Litomosoides sigmodontis</name>
    <name type="common">Filarial nematode worm</name>
    <dbReference type="NCBI Taxonomy" id="42156"/>
    <lineage>
        <taxon>Eukaryota</taxon>
        <taxon>Metazoa</taxon>
        <taxon>Ecdysozoa</taxon>
        <taxon>Nematoda</taxon>
        <taxon>Chromadorea</taxon>
        <taxon>Rhabditida</taxon>
        <taxon>Spirurina</taxon>
        <taxon>Spiruromorpha</taxon>
        <taxon>Filarioidea</taxon>
        <taxon>Onchocercidae</taxon>
        <taxon>Litomosoides</taxon>
    </lineage>
</organism>
<feature type="signal peptide" evidence="1">
    <location>
        <begin position="1"/>
        <end position="18"/>
    </location>
</feature>
<gene>
    <name evidence="3" type="ORF">NLS_LOCUS1695</name>
</gene>